<dbReference type="InterPro" id="IPR026444">
    <property type="entry name" value="Secre_tail"/>
</dbReference>
<dbReference type="EMBL" id="JAAMPU010000103">
    <property type="protein sequence ID" value="NMH27829.1"/>
    <property type="molecule type" value="Genomic_DNA"/>
</dbReference>
<feature type="domain" description="Secretion system C-terminal sorting" evidence="3">
    <location>
        <begin position="198"/>
        <end position="269"/>
    </location>
</feature>
<evidence type="ECO:0000259" key="3">
    <source>
        <dbReference type="Pfam" id="PF18962"/>
    </source>
</evidence>
<dbReference type="RefSeq" id="WP_169526862.1">
    <property type="nucleotide sequence ID" value="NZ_JAAMPU010000103.1"/>
</dbReference>
<name>A0A972FR46_9FLAO</name>
<evidence type="ECO:0000313" key="4">
    <source>
        <dbReference type="EMBL" id="NMH27829.1"/>
    </source>
</evidence>
<dbReference type="Pfam" id="PF18962">
    <property type="entry name" value="Por_Secre_tail"/>
    <property type="match status" value="1"/>
</dbReference>
<sequence>MKKSLFLLLSGLQCLAQNFTNGSLENWDIPCSVDQAPYGWTQNSTTSSGLEKYELDVCPFTVVAASDGDKYGGGLGIGTSQGEGIGQFVTGFTIGTTYVLTFDFIGGYYIDDPLLGYAQWHIIQGVTDVSQTVPFYHHDANWQTHQYVFTATLPSYFFTFRVYAVSDDILGSGGIDNFNIQPLLSLPSHMGNTMELVPNPVRQQSFIMLRYPVKDASLEVYNALGQCVRKTTGISGGTVPFDRGSLNSGIYFIKLLDDFSVTCAAKIVVE</sequence>
<accession>A0A972FR46</accession>
<feature type="signal peptide" evidence="2">
    <location>
        <begin position="1"/>
        <end position="16"/>
    </location>
</feature>
<evidence type="ECO:0000313" key="5">
    <source>
        <dbReference type="Proteomes" id="UP000712080"/>
    </source>
</evidence>
<proteinExistence type="predicted"/>
<evidence type="ECO:0000256" key="2">
    <source>
        <dbReference type="SAM" id="SignalP"/>
    </source>
</evidence>
<reference evidence="4" key="1">
    <citation type="submission" date="2020-02" db="EMBL/GenBank/DDBJ databases">
        <title>Flavobacterium sp. genome.</title>
        <authorList>
            <person name="Jung H.S."/>
            <person name="Baek J.H."/>
            <person name="Jeon C.O."/>
        </authorList>
    </citation>
    <scope>NUCLEOTIDE SEQUENCE</scope>
    <source>
        <strain evidence="4">SE-s28</strain>
    </source>
</reference>
<gene>
    <name evidence="4" type="ORF">G6047_07285</name>
</gene>
<feature type="chain" id="PRO_5037017476" evidence="2">
    <location>
        <begin position="17"/>
        <end position="270"/>
    </location>
</feature>
<keyword evidence="5" id="KW-1185">Reference proteome</keyword>
<keyword evidence="1 2" id="KW-0732">Signal</keyword>
<evidence type="ECO:0000256" key="1">
    <source>
        <dbReference type="ARBA" id="ARBA00022729"/>
    </source>
</evidence>
<protein>
    <submittedName>
        <fullName evidence="4">T9SS type A sorting domain-containing protein</fullName>
    </submittedName>
</protein>
<dbReference type="NCBIfam" id="TIGR04183">
    <property type="entry name" value="Por_Secre_tail"/>
    <property type="match status" value="1"/>
</dbReference>
<dbReference type="Proteomes" id="UP000712080">
    <property type="component" value="Unassembled WGS sequence"/>
</dbReference>
<organism evidence="4 5">
    <name type="scientific">Flavobacterium silvaticum</name>
    <dbReference type="NCBI Taxonomy" id="1852020"/>
    <lineage>
        <taxon>Bacteria</taxon>
        <taxon>Pseudomonadati</taxon>
        <taxon>Bacteroidota</taxon>
        <taxon>Flavobacteriia</taxon>
        <taxon>Flavobacteriales</taxon>
        <taxon>Flavobacteriaceae</taxon>
        <taxon>Flavobacterium</taxon>
    </lineage>
</organism>
<comment type="caution">
    <text evidence="4">The sequence shown here is derived from an EMBL/GenBank/DDBJ whole genome shotgun (WGS) entry which is preliminary data.</text>
</comment>
<dbReference type="AlphaFoldDB" id="A0A972FR46"/>